<dbReference type="AlphaFoldDB" id="A0A0U1TYK2"/>
<name>A0A0U1TYK2_ISOMC</name>
<accession>A0A0U1TYK2</accession>
<feature type="signal peptide" evidence="1">
    <location>
        <begin position="1"/>
        <end position="18"/>
    </location>
</feature>
<feature type="chain" id="PRO_5006829289" evidence="1">
    <location>
        <begin position="19"/>
        <end position="57"/>
    </location>
</feature>
<organism evidence="2">
    <name type="scientific">Isometrus maculatus</name>
    <name type="common">Lesser brown scorpion</name>
    <name type="synonym">Scorpio maculatus</name>
    <dbReference type="NCBI Taxonomy" id="497827"/>
    <lineage>
        <taxon>Eukaryota</taxon>
        <taxon>Metazoa</taxon>
        <taxon>Ecdysozoa</taxon>
        <taxon>Arthropoda</taxon>
        <taxon>Chelicerata</taxon>
        <taxon>Arachnida</taxon>
        <taxon>Scorpiones</taxon>
        <taxon>Buthida</taxon>
        <taxon>Buthoidea</taxon>
        <taxon>Buthidae</taxon>
        <taxon>Isometrus</taxon>
    </lineage>
</organism>
<reference evidence="2" key="1">
    <citation type="submission" date="2007-10" db="EMBL/GenBank/DDBJ databases">
        <title>Classification and functional annotation of ESTs from venom glands of Isometrus maculatus.</title>
        <authorList>
            <person name="Li W."/>
            <person name="Ma Y."/>
            <person name="Zhao R."/>
            <person name="Cao Z."/>
        </authorList>
    </citation>
    <scope>NUCLEOTIDE SEQUENCE</scope>
    <source>
        <tissue evidence="2">Venom gland</tissue>
    </source>
</reference>
<proteinExistence type="evidence at transcript level"/>
<keyword evidence="1" id="KW-0732">Signal</keyword>
<evidence type="ECO:0000256" key="1">
    <source>
        <dbReference type="SAM" id="SignalP"/>
    </source>
</evidence>
<sequence>MNTLVALLFLALVVATLGVVVHPYTGYNYGSITGHPYGSAYTYSSYVPGGYYGHRFY</sequence>
<evidence type="ECO:0000313" key="2">
    <source>
        <dbReference type="EMBL" id="ACD11960.1"/>
    </source>
</evidence>
<protein>
    <submittedName>
        <fullName evidence="2">Uncharacterized protein</fullName>
    </submittedName>
</protein>
<dbReference type="EMBL" id="EU252400">
    <property type="protein sequence ID" value="ACD11960.1"/>
    <property type="molecule type" value="mRNA"/>
</dbReference>